<evidence type="ECO:0000256" key="2">
    <source>
        <dbReference type="ARBA" id="ARBA00022723"/>
    </source>
</evidence>
<keyword evidence="2" id="KW-0479">Metal-binding</keyword>
<dbReference type="InterPro" id="IPR013019">
    <property type="entry name" value="MAD_homology_MH1"/>
</dbReference>
<reference evidence="11" key="2">
    <citation type="submission" date="2025-09" db="UniProtKB">
        <authorList>
            <consortium name="Ensembl"/>
        </authorList>
    </citation>
    <scope>IDENTIFICATION</scope>
</reference>
<evidence type="ECO:0000259" key="9">
    <source>
        <dbReference type="PROSITE" id="PS51075"/>
    </source>
</evidence>
<dbReference type="Proteomes" id="UP000694427">
    <property type="component" value="Unplaced"/>
</dbReference>
<keyword evidence="3" id="KW-0862">Zinc</keyword>
<evidence type="ECO:0000313" key="11">
    <source>
        <dbReference type="Ensembl" id="ENSCCRP00010031866.1"/>
    </source>
</evidence>
<dbReference type="InterPro" id="IPR008984">
    <property type="entry name" value="SMAD_FHA_dom_sf"/>
</dbReference>
<dbReference type="GO" id="GO:0006357">
    <property type="term" value="P:regulation of transcription by RNA polymerase II"/>
    <property type="evidence" value="ECO:0007669"/>
    <property type="project" value="TreeGrafter"/>
</dbReference>
<dbReference type="AlphaFoldDB" id="A0A8C1QD87"/>
<comment type="subcellular location">
    <subcellularLocation>
        <location evidence="7">Cytoplasm</location>
    </subcellularLocation>
    <subcellularLocation>
        <location evidence="7">Nucleus</location>
    </subcellularLocation>
</comment>
<organism evidence="11 12">
    <name type="scientific">Cyprinus carpio</name>
    <name type="common">Common carp</name>
    <dbReference type="NCBI Taxonomy" id="7962"/>
    <lineage>
        <taxon>Eukaryota</taxon>
        <taxon>Metazoa</taxon>
        <taxon>Chordata</taxon>
        <taxon>Craniata</taxon>
        <taxon>Vertebrata</taxon>
        <taxon>Euteleostomi</taxon>
        <taxon>Actinopterygii</taxon>
        <taxon>Neopterygii</taxon>
        <taxon>Teleostei</taxon>
        <taxon>Ostariophysi</taxon>
        <taxon>Cypriniformes</taxon>
        <taxon>Cyprinidae</taxon>
        <taxon>Cyprininae</taxon>
        <taxon>Cyprinus</taxon>
    </lineage>
</organism>
<protein>
    <recommendedName>
        <fullName evidence="7">Mothers against decapentaplegic homolog</fullName>
        <shortName evidence="7">MAD homolog</shortName>
        <shortName evidence="7">Mothers against DPP homolog</shortName>
    </recommendedName>
    <alternativeName>
        <fullName evidence="7">SMAD family member</fullName>
    </alternativeName>
</protein>
<dbReference type="GO" id="GO:0140416">
    <property type="term" value="F:transcription regulator inhibitor activity"/>
    <property type="evidence" value="ECO:0007669"/>
    <property type="project" value="TreeGrafter"/>
</dbReference>
<comment type="similarity">
    <text evidence="1 7">Belongs to the dwarfin/SMAD family.</text>
</comment>
<name>A0A8C1QD87_CYPCA</name>
<dbReference type="PANTHER" id="PTHR13703">
    <property type="entry name" value="SMAD"/>
    <property type="match status" value="1"/>
</dbReference>
<feature type="region of interest" description="Disordered" evidence="8">
    <location>
        <begin position="36"/>
        <end position="72"/>
    </location>
</feature>
<dbReference type="FunFam" id="2.60.200.10:FF:000004">
    <property type="entry name" value="Mothers against decapentaplegic homolog"/>
    <property type="match status" value="1"/>
</dbReference>
<dbReference type="SUPFAM" id="SSF56366">
    <property type="entry name" value="SMAD MH1 domain"/>
    <property type="match status" value="1"/>
</dbReference>
<dbReference type="SMART" id="SM00524">
    <property type="entry name" value="DWB"/>
    <property type="match status" value="1"/>
</dbReference>
<keyword evidence="6 7" id="KW-0539">Nucleus</keyword>
<feature type="domain" description="MH2" evidence="10">
    <location>
        <begin position="304"/>
        <end position="470"/>
    </location>
</feature>
<evidence type="ECO:0000256" key="7">
    <source>
        <dbReference type="RuleBase" id="RU361195"/>
    </source>
</evidence>
<dbReference type="GO" id="GO:0060395">
    <property type="term" value="P:SMAD protein signal transduction"/>
    <property type="evidence" value="ECO:0007669"/>
    <property type="project" value="TreeGrafter"/>
</dbReference>
<gene>
    <name evidence="11" type="primary">smad6a</name>
</gene>
<dbReference type="InterPro" id="IPR017855">
    <property type="entry name" value="SMAD-like_dom_sf"/>
</dbReference>
<feature type="domain" description="MH1" evidence="9">
    <location>
        <begin position="112"/>
        <end position="245"/>
    </location>
</feature>
<sequence>MCSASLNCCRRFAWEKRTRRTGLVRRLWRSRLVTAGKEEGDGGPDDWSDSNPEKIPRTEYTPGNNAGSCSKRVEERGEPGVLIDHDGPLNEESEGRTVTCCLFRDLPRGKNRLVCRLEHRNHNNYSSLSGREGKNGAVTEQELKKCTYAFLKKLKEKSLDVLLEAVDSQGGMPSGCVLVSQTEVRIGGQLVSPQYLLCRLFRWPDLRLSSLLKPLCNCQSFRAEDSQTLCCNPHHYSRVCGPVKDDTPPPPYSHFSPLPEHKPLNSSLPVLPYIESEATCSLGDMSLDYSDASMSPSSLAQNHWCNVAYWELRTRVGRLYPVHDASLSIFYDLPQGTGLCLGLLPLSPRSTSVQRTRGKIGHGILLSKEPDGVWAYNRSQHPIFVNSPTLDHHPYLSLTVRRVMPGYSIKVFDYEKSCQIQPPSDLVRMEGPYDPNSVRISFAKGWGPCYSRQLITSCPCWLEILLNSHR</sequence>
<dbReference type="GO" id="GO:0046872">
    <property type="term" value="F:metal ion binding"/>
    <property type="evidence" value="ECO:0007669"/>
    <property type="project" value="UniProtKB-KW"/>
</dbReference>
<dbReference type="InterPro" id="IPR036578">
    <property type="entry name" value="SMAD_MH1_sf"/>
</dbReference>
<keyword evidence="12" id="KW-1185">Reference proteome</keyword>
<dbReference type="GO" id="GO:0030154">
    <property type="term" value="P:cell differentiation"/>
    <property type="evidence" value="ECO:0007669"/>
    <property type="project" value="TreeGrafter"/>
</dbReference>
<dbReference type="CDD" id="cd10493">
    <property type="entry name" value="MH1_SMAD_6"/>
    <property type="match status" value="1"/>
</dbReference>
<evidence type="ECO:0000256" key="8">
    <source>
        <dbReference type="SAM" id="MobiDB-lite"/>
    </source>
</evidence>
<dbReference type="InterPro" id="IPR001132">
    <property type="entry name" value="SMAD_dom_Dwarfin-type"/>
</dbReference>
<dbReference type="Pfam" id="PF03165">
    <property type="entry name" value="MH1"/>
    <property type="match status" value="1"/>
</dbReference>
<dbReference type="GO" id="GO:0071144">
    <property type="term" value="C:heteromeric SMAD protein complex"/>
    <property type="evidence" value="ECO:0007669"/>
    <property type="project" value="TreeGrafter"/>
</dbReference>
<dbReference type="PROSITE" id="PS51076">
    <property type="entry name" value="MH2"/>
    <property type="match status" value="1"/>
</dbReference>
<dbReference type="SUPFAM" id="SSF49879">
    <property type="entry name" value="SMAD/FHA domain"/>
    <property type="match status" value="1"/>
</dbReference>
<evidence type="ECO:0000256" key="3">
    <source>
        <dbReference type="ARBA" id="ARBA00022833"/>
    </source>
</evidence>
<dbReference type="GO" id="GO:0005737">
    <property type="term" value="C:cytoplasm"/>
    <property type="evidence" value="ECO:0007669"/>
    <property type="project" value="UniProtKB-SubCell"/>
</dbReference>
<evidence type="ECO:0000256" key="6">
    <source>
        <dbReference type="ARBA" id="ARBA00023242"/>
    </source>
</evidence>
<evidence type="ECO:0000256" key="1">
    <source>
        <dbReference type="ARBA" id="ARBA00005545"/>
    </source>
</evidence>
<keyword evidence="7" id="KW-0963">Cytoplasm</keyword>
<evidence type="ECO:0000256" key="5">
    <source>
        <dbReference type="ARBA" id="ARBA00023163"/>
    </source>
</evidence>
<dbReference type="GO" id="GO:0070411">
    <property type="term" value="F:I-SMAD binding"/>
    <property type="evidence" value="ECO:0007669"/>
    <property type="project" value="TreeGrafter"/>
</dbReference>
<dbReference type="Ensembl" id="ENSCCRT00010034964.1">
    <property type="protein sequence ID" value="ENSCCRP00010031866.1"/>
    <property type="gene ID" value="ENSCCRG00010013576.1"/>
</dbReference>
<dbReference type="FunFam" id="3.90.520.10:FF:000003">
    <property type="entry name" value="Mothers against decapentaplegic homolog"/>
    <property type="match status" value="1"/>
</dbReference>
<dbReference type="PANTHER" id="PTHR13703:SF28">
    <property type="entry name" value="MOTHERS AGAINST DECAPENTAPLEGIC HOMOLOG 6"/>
    <property type="match status" value="1"/>
</dbReference>
<reference evidence="11" key="1">
    <citation type="submission" date="2025-08" db="UniProtKB">
        <authorList>
            <consortium name="Ensembl"/>
        </authorList>
    </citation>
    <scope>IDENTIFICATION</scope>
</reference>
<keyword evidence="4 7" id="KW-0805">Transcription regulation</keyword>
<evidence type="ECO:0000256" key="4">
    <source>
        <dbReference type="ARBA" id="ARBA00023015"/>
    </source>
</evidence>
<dbReference type="Gene3D" id="2.60.200.10">
    <property type="match status" value="1"/>
</dbReference>
<evidence type="ECO:0000259" key="10">
    <source>
        <dbReference type="PROSITE" id="PS51076"/>
    </source>
</evidence>
<accession>A0A8C1QD87</accession>
<dbReference type="GO" id="GO:0009653">
    <property type="term" value="P:anatomical structure morphogenesis"/>
    <property type="evidence" value="ECO:0007669"/>
    <property type="project" value="TreeGrafter"/>
</dbReference>
<evidence type="ECO:0000313" key="12">
    <source>
        <dbReference type="Proteomes" id="UP000694427"/>
    </source>
</evidence>
<dbReference type="Gene3D" id="3.90.520.10">
    <property type="entry name" value="SMAD MH1 domain"/>
    <property type="match status" value="1"/>
</dbReference>
<dbReference type="InterPro" id="IPR003619">
    <property type="entry name" value="MAD_homology1_Dwarfin-type"/>
</dbReference>
<proteinExistence type="inferred from homology"/>
<dbReference type="Pfam" id="PF03166">
    <property type="entry name" value="MH2"/>
    <property type="match status" value="1"/>
</dbReference>
<dbReference type="PROSITE" id="PS51075">
    <property type="entry name" value="MH1"/>
    <property type="match status" value="1"/>
</dbReference>
<dbReference type="InterPro" id="IPR013790">
    <property type="entry name" value="Dwarfin"/>
</dbReference>
<dbReference type="SMART" id="SM00523">
    <property type="entry name" value="DWA"/>
    <property type="match status" value="1"/>
</dbReference>
<keyword evidence="5 7" id="KW-0804">Transcription</keyword>